<sequence length="321" mass="34542">MRSIFSQHPARTLITASLLLITAGTHAENTTTTAIDGVVAQGTQIEFIRDKFEGTEGPISLPDGSLIFTETRANRVTRIAEDNSISTYFDNSNGTNGLAFTKKGELVSVQNLKPQVGIVYPKASEKVWVDNYQGKPFQRPNDLVIDKSGGVYFTDIGVQPKGENTEPARPAVYYAKADGKITQVLNDVERPNGVQLSRDEKTLYVANTAGEYILAYPILGNGKLGARKDYAKLAGYEKGENGFSSGADGLAIDNEGRLYVASNKGIEIFDATGNALGVIAIPQKPQNLAFAGKDKKTLYVVGRGAAYKIAVLTPGFKGRVK</sequence>
<feature type="signal peptide" evidence="2">
    <location>
        <begin position="1"/>
        <end position="27"/>
    </location>
</feature>
<dbReference type="RefSeq" id="WP_189417353.1">
    <property type="nucleotide sequence ID" value="NZ_BMYZ01000001.1"/>
</dbReference>
<comment type="caution">
    <text evidence="4">The sequence shown here is derived from an EMBL/GenBank/DDBJ whole genome shotgun (WGS) entry which is preliminary data.</text>
</comment>
<evidence type="ECO:0000256" key="1">
    <source>
        <dbReference type="ARBA" id="ARBA00022801"/>
    </source>
</evidence>
<feature type="chain" id="PRO_5045826744" evidence="2">
    <location>
        <begin position="28"/>
        <end position="321"/>
    </location>
</feature>
<dbReference type="EMBL" id="BMYZ01000001">
    <property type="protein sequence ID" value="GGY71692.1"/>
    <property type="molecule type" value="Genomic_DNA"/>
</dbReference>
<dbReference type="InterPro" id="IPR011042">
    <property type="entry name" value="6-blade_b-propeller_TolB-like"/>
</dbReference>
<evidence type="ECO:0000313" key="4">
    <source>
        <dbReference type="EMBL" id="GGY71692.1"/>
    </source>
</evidence>
<dbReference type="InterPro" id="IPR013658">
    <property type="entry name" value="SGL"/>
</dbReference>
<gene>
    <name evidence="4" type="ORF">GCM10011613_15680</name>
</gene>
<keyword evidence="5" id="KW-1185">Reference proteome</keyword>
<dbReference type="PANTHER" id="PTHR47572:SF4">
    <property type="entry name" value="LACTONASE DRP35"/>
    <property type="match status" value="1"/>
</dbReference>
<dbReference type="InterPro" id="IPR051262">
    <property type="entry name" value="SMP-30/CGR1_Lactonase"/>
</dbReference>
<feature type="domain" description="SMP-30/Gluconolactonase/LRE-like region" evidence="3">
    <location>
        <begin position="55"/>
        <end position="301"/>
    </location>
</feature>
<dbReference type="SUPFAM" id="SSF63829">
    <property type="entry name" value="Calcium-dependent phosphotriesterase"/>
    <property type="match status" value="1"/>
</dbReference>
<name>A0ABQ3B248_9GAMM</name>
<protein>
    <submittedName>
        <fullName evidence="4">Gluconolactonase</fullName>
    </submittedName>
</protein>
<dbReference type="Pfam" id="PF08450">
    <property type="entry name" value="SGL"/>
    <property type="match status" value="1"/>
</dbReference>
<dbReference type="PANTHER" id="PTHR47572">
    <property type="entry name" value="LIPOPROTEIN-RELATED"/>
    <property type="match status" value="1"/>
</dbReference>
<accession>A0ABQ3B248</accession>
<keyword evidence="1" id="KW-0378">Hydrolase</keyword>
<keyword evidence="2" id="KW-0732">Signal</keyword>
<organism evidence="4 5">
    <name type="scientific">Cellvibrio zantedeschiae</name>
    <dbReference type="NCBI Taxonomy" id="1237077"/>
    <lineage>
        <taxon>Bacteria</taxon>
        <taxon>Pseudomonadati</taxon>
        <taxon>Pseudomonadota</taxon>
        <taxon>Gammaproteobacteria</taxon>
        <taxon>Cellvibrionales</taxon>
        <taxon>Cellvibrionaceae</taxon>
        <taxon>Cellvibrio</taxon>
    </lineage>
</organism>
<proteinExistence type="predicted"/>
<reference evidence="5" key="1">
    <citation type="journal article" date="2019" name="Int. J. Syst. Evol. Microbiol.">
        <title>The Global Catalogue of Microorganisms (GCM) 10K type strain sequencing project: providing services to taxonomists for standard genome sequencing and annotation.</title>
        <authorList>
            <consortium name="The Broad Institute Genomics Platform"/>
            <consortium name="The Broad Institute Genome Sequencing Center for Infectious Disease"/>
            <person name="Wu L."/>
            <person name="Ma J."/>
        </authorList>
    </citation>
    <scope>NUCLEOTIDE SEQUENCE [LARGE SCALE GENOMIC DNA]</scope>
    <source>
        <strain evidence="5">KCTC 32239</strain>
    </source>
</reference>
<evidence type="ECO:0000313" key="5">
    <source>
        <dbReference type="Proteomes" id="UP000619761"/>
    </source>
</evidence>
<dbReference type="Proteomes" id="UP000619761">
    <property type="component" value="Unassembled WGS sequence"/>
</dbReference>
<evidence type="ECO:0000259" key="3">
    <source>
        <dbReference type="Pfam" id="PF08450"/>
    </source>
</evidence>
<evidence type="ECO:0000256" key="2">
    <source>
        <dbReference type="SAM" id="SignalP"/>
    </source>
</evidence>
<dbReference type="Gene3D" id="2.120.10.30">
    <property type="entry name" value="TolB, C-terminal domain"/>
    <property type="match status" value="1"/>
</dbReference>